<dbReference type="AlphaFoldDB" id="X1KSR9"/>
<reference evidence="3" key="1">
    <citation type="journal article" date="2014" name="Front. Microbiol.">
        <title>High frequency of phylogenetically diverse reductive dehalogenase-homologous genes in deep subseafloor sedimentary metagenomes.</title>
        <authorList>
            <person name="Kawai M."/>
            <person name="Futagami T."/>
            <person name="Toyoda A."/>
            <person name="Takaki Y."/>
            <person name="Nishi S."/>
            <person name="Hori S."/>
            <person name="Arai W."/>
            <person name="Tsubouchi T."/>
            <person name="Morono Y."/>
            <person name="Uchiyama I."/>
            <person name="Ito T."/>
            <person name="Fujiyama A."/>
            <person name="Inagaki F."/>
            <person name="Takami H."/>
        </authorList>
    </citation>
    <scope>NUCLEOTIDE SEQUENCE</scope>
    <source>
        <strain evidence="3">Expedition CK06-06</strain>
    </source>
</reference>
<feature type="non-terminal residue" evidence="3">
    <location>
        <position position="1"/>
    </location>
</feature>
<dbReference type="SUPFAM" id="SSF52540">
    <property type="entry name" value="P-loop containing nucleoside triphosphate hydrolases"/>
    <property type="match status" value="1"/>
</dbReference>
<evidence type="ECO:0008006" key="4">
    <source>
        <dbReference type="Google" id="ProtNLM"/>
    </source>
</evidence>
<dbReference type="SMART" id="SM00175">
    <property type="entry name" value="RAB"/>
    <property type="match status" value="1"/>
</dbReference>
<sequence length="162" mass="18512">DCQDPKSMTNLSNWIEEAIEGSNNGILSYFVIANKVDLEESRRVSRDMALEFCNRLEIKTGIRFFYSETSALTGQNIQETFDFLTYRLLLVNNVQDAVPPEEVDGIIDVKEAMGTKQITETPVSMETVSRDEFDELVEKIEKLEDKLNTVQAILKQIVQKLK</sequence>
<evidence type="ECO:0000313" key="3">
    <source>
        <dbReference type="EMBL" id="GAH85023.1"/>
    </source>
</evidence>
<dbReference type="PROSITE" id="PS51419">
    <property type="entry name" value="RAB"/>
    <property type="match status" value="1"/>
</dbReference>
<dbReference type="GO" id="GO:0003924">
    <property type="term" value="F:GTPase activity"/>
    <property type="evidence" value="ECO:0007669"/>
    <property type="project" value="InterPro"/>
</dbReference>
<dbReference type="PANTHER" id="PTHR47978">
    <property type="match status" value="1"/>
</dbReference>
<dbReference type="InterPro" id="IPR027417">
    <property type="entry name" value="P-loop_NTPase"/>
</dbReference>
<dbReference type="Pfam" id="PF00071">
    <property type="entry name" value="Ras"/>
    <property type="match status" value="1"/>
</dbReference>
<proteinExistence type="predicted"/>
<dbReference type="Gene3D" id="3.40.50.300">
    <property type="entry name" value="P-loop containing nucleotide triphosphate hydrolases"/>
    <property type="match status" value="1"/>
</dbReference>
<keyword evidence="1" id="KW-0547">Nucleotide-binding</keyword>
<protein>
    <recommendedName>
        <fullName evidence="4">GTP-binding protein</fullName>
    </recommendedName>
</protein>
<dbReference type="GO" id="GO:0005525">
    <property type="term" value="F:GTP binding"/>
    <property type="evidence" value="ECO:0007669"/>
    <property type="project" value="InterPro"/>
</dbReference>
<gene>
    <name evidence="3" type="ORF">S03H2_56044</name>
</gene>
<organism evidence="3">
    <name type="scientific">marine sediment metagenome</name>
    <dbReference type="NCBI Taxonomy" id="412755"/>
    <lineage>
        <taxon>unclassified sequences</taxon>
        <taxon>metagenomes</taxon>
        <taxon>ecological metagenomes</taxon>
    </lineage>
</organism>
<keyword evidence="2" id="KW-0175">Coiled coil</keyword>
<dbReference type="EMBL" id="BARU01035838">
    <property type="protein sequence ID" value="GAH85023.1"/>
    <property type="molecule type" value="Genomic_DNA"/>
</dbReference>
<accession>X1KSR9</accession>
<name>X1KSR9_9ZZZZ</name>
<evidence type="ECO:0000256" key="1">
    <source>
        <dbReference type="ARBA" id="ARBA00022741"/>
    </source>
</evidence>
<dbReference type="InterPro" id="IPR001806">
    <property type="entry name" value="Small_GTPase"/>
</dbReference>
<comment type="caution">
    <text evidence="3">The sequence shown here is derived from an EMBL/GenBank/DDBJ whole genome shotgun (WGS) entry which is preliminary data.</text>
</comment>
<evidence type="ECO:0000256" key="2">
    <source>
        <dbReference type="SAM" id="Coils"/>
    </source>
</evidence>
<feature type="coiled-coil region" evidence="2">
    <location>
        <begin position="126"/>
        <end position="160"/>
    </location>
</feature>